<evidence type="ECO:0000256" key="2">
    <source>
        <dbReference type="ARBA" id="ARBA00022741"/>
    </source>
</evidence>
<dbReference type="Gene3D" id="2.40.50.100">
    <property type="match status" value="1"/>
</dbReference>
<dbReference type="InterPro" id="IPR005479">
    <property type="entry name" value="CPAse_ATP-bd"/>
</dbReference>
<organism evidence="10 11">
    <name type="scientific">Brevibacterium daeguense</name>
    <dbReference type="NCBI Taxonomy" id="909936"/>
    <lineage>
        <taxon>Bacteria</taxon>
        <taxon>Bacillati</taxon>
        <taxon>Actinomycetota</taxon>
        <taxon>Actinomycetes</taxon>
        <taxon>Micrococcales</taxon>
        <taxon>Brevibacteriaceae</taxon>
        <taxon>Brevibacterium</taxon>
    </lineage>
</organism>
<evidence type="ECO:0000313" key="10">
    <source>
        <dbReference type="EMBL" id="GAA4282727.1"/>
    </source>
</evidence>
<dbReference type="EMBL" id="BAABAZ010000003">
    <property type="protein sequence ID" value="GAA4282727.1"/>
    <property type="molecule type" value="Genomic_DNA"/>
</dbReference>
<dbReference type="InterPro" id="IPR005481">
    <property type="entry name" value="BC-like_N"/>
</dbReference>
<dbReference type="Pfam" id="PF02786">
    <property type="entry name" value="CPSase_L_D2"/>
    <property type="match status" value="1"/>
</dbReference>
<keyword evidence="11" id="KW-1185">Reference proteome</keyword>
<dbReference type="SUPFAM" id="SSF52096">
    <property type="entry name" value="ClpP/crotonase"/>
    <property type="match status" value="2"/>
</dbReference>
<dbReference type="InterPro" id="IPR016185">
    <property type="entry name" value="PreATP-grasp_dom_sf"/>
</dbReference>
<feature type="domain" description="CoA carboxyltransferase C-terminal" evidence="9">
    <location>
        <begin position="835"/>
        <end position="1068"/>
    </location>
</feature>
<accession>A0ABP8EFH8</accession>
<dbReference type="Gene3D" id="3.90.226.10">
    <property type="entry name" value="2-enoyl-CoA Hydratase, Chain A, domain 1"/>
    <property type="match status" value="2"/>
</dbReference>
<dbReference type="PROSITE" id="PS00867">
    <property type="entry name" value="CPSASE_2"/>
    <property type="match status" value="1"/>
</dbReference>
<dbReference type="InterPro" id="IPR011764">
    <property type="entry name" value="Biotin_carboxylation_dom"/>
</dbReference>
<keyword evidence="2 4" id="KW-0547">Nucleotide-binding</keyword>
<dbReference type="InterPro" id="IPR011762">
    <property type="entry name" value="COA_CT_N"/>
</dbReference>
<dbReference type="InterPro" id="IPR051602">
    <property type="entry name" value="ACC_Biotin_Carboxylase"/>
</dbReference>
<dbReference type="Pfam" id="PF01039">
    <property type="entry name" value="Carboxyl_trans"/>
    <property type="match status" value="1"/>
</dbReference>
<sequence>METLLVANRGEIATRIIRTASAMGLRTVSVHPKDDVDSFHVRHADIAVELSGIGPQAYLNINELISVAREQGADFIHPGYGFLAESAALAQACEEASIQFLGPASDVLRKAADKAESKRLAQAVGIPVSESTDVLAEPEPALDLLSRSTGGIAIKALAGGGGRGIRVVHAPDDVESAIIQCSKEAEFGFGDNRVFAEKWWHGARHVEVQCVAADGDVYAIGDRDCSLQRRRQKVIEIAPAPGLRAELRAALHSAAVSLLKSMDYQSLATVEFLVREDEWVFMEVNPRIQVEHTITEAVTGLDLVELQIAIARGDDLAGYALHSEWAGTTSGFAIEARVNSESLSVDGEPQPSTGVLQVFDLPSGPAVRVDTWAGASVKIGALYDTLLAKVICSSDTFEGARKRLVTALQQFRIEGVQTTREFLLEVLSEIDPEHLSTGWIDENAGSLVRRSEARISSAITADGSAARGSAALPEADAPRSREGRALDLGPRDELVVAPLSGTVVSLDGRPGELGLIEAMKMHHPISAPPHESAVALVDIGDPVMKGDPVFIIQRTDSVEREAQDQSRTPHPQLEEVIKLHENVRDEHRPHAVAKIHQRNRRTARENLADLVIPGSFVEYAPLAIAAQAARRSLDDLIENTSGDGLLCGIGKINTGAGVVDAAVLSYDYMVMAGTQGTRGHAKIQRLLRIAGSRKLPIVFFAEGGGGRPGETDRLPGAHLNGETFALMARLTGVVPMIAVVSGRCFAGNAAIAGLADVLIATEDASIGLGGPAMVEGGGLGKFRAEEIGPAKVHAANGVIDLLVRDDAAAVAATKTVLGYLTGCSELAGGETGAPQPDDSRTVIPSDRLRAFEIRDAIRNVVDLGSFVELRRGFAPGAIVGFARVENNPFVVIANDNHHLGGAIDVDAALSFNDMLTLAERHRLPVVSFVDTPGFIVGPEAETEPGVRVFGKFFSIGANLTTPLGAIIVRKGYGLGAMAMTGGSFVENQFTIAWPSGEIGSMGLEGAVRLGFSKELEAIEDPAARQELYEELVAKSYDQGRAIKAAMLFDIDDVIDPADTRRWIETLFV</sequence>
<dbReference type="PROSITE" id="PS50975">
    <property type="entry name" value="ATP_GRASP"/>
    <property type="match status" value="1"/>
</dbReference>
<dbReference type="InterPro" id="IPR011761">
    <property type="entry name" value="ATP-grasp"/>
</dbReference>
<dbReference type="PROSITE" id="PS50980">
    <property type="entry name" value="COA_CT_NTER"/>
    <property type="match status" value="1"/>
</dbReference>
<dbReference type="InterPro" id="IPR011054">
    <property type="entry name" value="Rudment_hybrid_motif"/>
</dbReference>
<evidence type="ECO:0000256" key="3">
    <source>
        <dbReference type="ARBA" id="ARBA00022840"/>
    </source>
</evidence>
<dbReference type="RefSeq" id="WP_236865261.1">
    <property type="nucleotide sequence ID" value="NZ_BAABAZ010000003.1"/>
</dbReference>
<dbReference type="PROSITE" id="PS50979">
    <property type="entry name" value="BC"/>
    <property type="match status" value="1"/>
</dbReference>
<evidence type="ECO:0000259" key="9">
    <source>
        <dbReference type="PROSITE" id="PS50989"/>
    </source>
</evidence>
<dbReference type="Pfam" id="PF02785">
    <property type="entry name" value="Biotin_carb_C"/>
    <property type="match status" value="1"/>
</dbReference>
<gene>
    <name evidence="10" type="ORF">GCM10022261_02580</name>
</gene>
<dbReference type="SUPFAM" id="SSF56059">
    <property type="entry name" value="Glutathione synthetase ATP-binding domain-like"/>
    <property type="match status" value="1"/>
</dbReference>
<dbReference type="Gene3D" id="3.30.470.20">
    <property type="entry name" value="ATP-grasp fold, B domain"/>
    <property type="match status" value="1"/>
</dbReference>
<reference evidence="11" key="1">
    <citation type="journal article" date="2019" name="Int. J. Syst. Evol. Microbiol.">
        <title>The Global Catalogue of Microorganisms (GCM) 10K type strain sequencing project: providing services to taxonomists for standard genome sequencing and annotation.</title>
        <authorList>
            <consortium name="The Broad Institute Genomics Platform"/>
            <consortium name="The Broad Institute Genome Sequencing Center for Infectious Disease"/>
            <person name="Wu L."/>
            <person name="Ma J."/>
        </authorList>
    </citation>
    <scope>NUCLEOTIDE SEQUENCE [LARGE SCALE GENOMIC DNA]</scope>
    <source>
        <strain evidence="11">JCM 17458</strain>
    </source>
</reference>
<dbReference type="SUPFAM" id="SSF51246">
    <property type="entry name" value="Rudiment single hybrid motif"/>
    <property type="match status" value="1"/>
</dbReference>
<feature type="region of interest" description="Disordered" evidence="5">
    <location>
        <begin position="466"/>
        <end position="486"/>
    </location>
</feature>
<dbReference type="InterPro" id="IPR029045">
    <property type="entry name" value="ClpP/crotonase-like_dom_sf"/>
</dbReference>
<protein>
    <submittedName>
        <fullName evidence="10">Carboxyl transferase domain-containing protein</fullName>
    </submittedName>
</protein>
<dbReference type="InterPro" id="IPR011763">
    <property type="entry name" value="COA_CT_C"/>
</dbReference>
<evidence type="ECO:0000259" key="6">
    <source>
        <dbReference type="PROSITE" id="PS50975"/>
    </source>
</evidence>
<evidence type="ECO:0000259" key="7">
    <source>
        <dbReference type="PROSITE" id="PS50979"/>
    </source>
</evidence>
<dbReference type="SMART" id="SM00878">
    <property type="entry name" value="Biotin_carb_C"/>
    <property type="match status" value="1"/>
</dbReference>
<evidence type="ECO:0000256" key="5">
    <source>
        <dbReference type="SAM" id="MobiDB-lite"/>
    </source>
</evidence>
<keyword evidence="10" id="KW-0808">Transferase</keyword>
<dbReference type="GO" id="GO:0016740">
    <property type="term" value="F:transferase activity"/>
    <property type="evidence" value="ECO:0007669"/>
    <property type="project" value="UniProtKB-KW"/>
</dbReference>
<name>A0ABP8EFH8_9MICO</name>
<dbReference type="InterPro" id="IPR034733">
    <property type="entry name" value="AcCoA_carboxyl_beta"/>
</dbReference>
<feature type="domain" description="ATP-grasp" evidence="6">
    <location>
        <begin position="118"/>
        <end position="312"/>
    </location>
</feature>
<dbReference type="CDD" id="cd06850">
    <property type="entry name" value="biotinyl_domain"/>
    <property type="match status" value="1"/>
</dbReference>
<feature type="compositionally biased region" description="Basic and acidic residues" evidence="5">
    <location>
        <begin position="476"/>
        <end position="486"/>
    </location>
</feature>
<evidence type="ECO:0000313" key="11">
    <source>
        <dbReference type="Proteomes" id="UP001501586"/>
    </source>
</evidence>
<keyword evidence="3 4" id="KW-0067">ATP-binding</keyword>
<feature type="domain" description="Biotin carboxylation" evidence="7">
    <location>
        <begin position="1"/>
        <end position="445"/>
    </location>
</feature>
<keyword evidence="1" id="KW-0436">Ligase</keyword>
<dbReference type="Pfam" id="PF00289">
    <property type="entry name" value="Biotin_carb_N"/>
    <property type="match status" value="1"/>
</dbReference>
<feature type="domain" description="CoA carboxyltransferase N-terminal" evidence="8">
    <location>
        <begin position="566"/>
        <end position="833"/>
    </location>
</feature>
<dbReference type="SUPFAM" id="SSF52440">
    <property type="entry name" value="PreATP-grasp domain"/>
    <property type="match status" value="1"/>
</dbReference>
<evidence type="ECO:0000256" key="4">
    <source>
        <dbReference type="PROSITE-ProRule" id="PRU00409"/>
    </source>
</evidence>
<dbReference type="PROSITE" id="PS50989">
    <property type="entry name" value="COA_CT_CTER"/>
    <property type="match status" value="1"/>
</dbReference>
<proteinExistence type="predicted"/>
<dbReference type="PANTHER" id="PTHR48095:SF5">
    <property type="entry name" value="BLL7292 PROTEIN"/>
    <property type="match status" value="1"/>
</dbReference>
<dbReference type="InterPro" id="IPR005482">
    <property type="entry name" value="Biotin_COase_C"/>
</dbReference>
<evidence type="ECO:0000259" key="8">
    <source>
        <dbReference type="PROSITE" id="PS50980"/>
    </source>
</evidence>
<comment type="caution">
    <text evidence="10">The sequence shown here is derived from an EMBL/GenBank/DDBJ whole genome shotgun (WGS) entry which is preliminary data.</text>
</comment>
<evidence type="ECO:0000256" key="1">
    <source>
        <dbReference type="ARBA" id="ARBA00022598"/>
    </source>
</evidence>
<dbReference type="PANTHER" id="PTHR48095">
    <property type="entry name" value="PYRUVATE CARBOXYLASE SUBUNIT A"/>
    <property type="match status" value="1"/>
</dbReference>
<dbReference type="Proteomes" id="UP001501586">
    <property type="component" value="Unassembled WGS sequence"/>
</dbReference>